<protein>
    <submittedName>
        <fullName evidence="3">Uncharacterized protein</fullName>
    </submittedName>
</protein>
<evidence type="ECO:0000313" key="3">
    <source>
        <dbReference type="EMBL" id="KAA1262036.1"/>
    </source>
</evidence>
<feature type="transmembrane region" description="Helical" evidence="1">
    <location>
        <begin position="492"/>
        <end position="513"/>
    </location>
</feature>
<feature type="signal peptide" evidence="2">
    <location>
        <begin position="1"/>
        <end position="20"/>
    </location>
</feature>
<keyword evidence="1" id="KW-0472">Membrane</keyword>
<keyword evidence="4" id="KW-1185">Reference proteome</keyword>
<keyword evidence="2" id="KW-0732">Signal</keyword>
<comment type="caution">
    <text evidence="3">The sequence shown here is derived from an EMBL/GenBank/DDBJ whole genome shotgun (WGS) entry which is preliminary data.</text>
</comment>
<dbReference type="RefSeq" id="WP_068265696.1">
    <property type="nucleotide sequence ID" value="NZ_LWSK01000095.1"/>
</dbReference>
<dbReference type="AlphaFoldDB" id="A0A5B1CNB1"/>
<feature type="chain" id="PRO_5023066903" evidence="2">
    <location>
        <begin position="21"/>
        <end position="785"/>
    </location>
</feature>
<dbReference type="EMBL" id="VRLW01000001">
    <property type="protein sequence ID" value="KAA1262036.1"/>
    <property type="molecule type" value="Genomic_DNA"/>
</dbReference>
<name>A0A5B1CNB1_9BACT</name>
<keyword evidence="1" id="KW-0812">Transmembrane</keyword>
<proteinExistence type="predicted"/>
<reference evidence="3 4" key="1">
    <citation type="submission" date="2019-08" db="EMBL/GenBank/DDBJ databases">
        <title>Deep-cultivation of Planctomycetes and their phenomic and genomic characterization uncovers novel biology.</title>
        <authorList>
            <person name="Wiegand S."/>
            <person name="Jogler M."/>
            <person name="Boedeker C."/>
            <person name="Pinto D."/>
            <person name="Vollmers J."/>
            <person name="Rivas-Marin E."/>
            <person name="Kohn T."/>
            <person name="Peeters S.H."/>
            <person name="Heuer A."/>
            <person name="Rast P."/>
            <person name="Oberbeckmann S."/>
            <person name="Bunk B."/>
            <person name="Jeske O."/>
            <person name="Meyerdierks A."/>
            <person name="Storesund J.E."/>
            <person name="Kallscheuer N."/>
            <person name="Luecker S."/>
            <person name="Lage O.M."/>
            <person name="Pohl T."/>
            <person name="Merkel B.J."/>
            <person name="Hornburger P."/>
            <person name="Mueller R.-W."/>
            <person name="Bruemmer F."/>
            <person name="Labrenz M."/>
            <person name="Spormann A.M."/>
            <person name="Op Den Camp H."/>
            <person name="Overmann J."/>
            <person name="Amann R."/>
            <person name="Jetten M.S.M."/>
            <person name="Mascher T."/>
            <person name="Medema M.H."/>
            <person name="Devos D.P."/>
            <person name="Kaster A.-K."/>
            <person name="Ovreas L."/>
            <person name="Rohde M."/>
            <person name="Galperin M.Y."/>
            <person name="Jogler C."/>
        </authorList>
    </citation>
    <scope>NUCLEOTIDE SEQUENCE [LARGE SCALE GENOMIC DNA]</scope>
    <source>
        <strain evidence="3 4">LF1</strain>
    </source>
</reference>
<evidence type="ECO:0000313" key="4">
    <source>
        <dbReference type="Proteomes" id="UP000322699"/>
    </source>
</evidence>
<organism evidence="3 4">
    <name type="scientific">Rubripirellula obstinata</name>
    <dbReference type="NCBI Taxonomy" id="406547"/>
    <lineage>
        <taxon>Bacteria</taxon>
        <taxon>Pseudomonadati</taxon>
        <taxon>Planctomycetota</taxon>
        <taxon>Planctomycetia</taxon>
        <taxon>Pirellulales</taxon>
        <taxon>Pirellulaceae</taxon>
        <taxon>Rubripirellula</taxon>
    </lineage>
</organism>
<sequence length="785" mass="86087" precursor="true">MAKFCSIQMGCFLLCVFAVGLENVAAQNANAIANAVSSSELIGASLPTVQRPIRGAAATAAGNLGGAMGTGGMSYRIEFGQASSAGYVAVQIAIQSQATFAADRNLMFRFRGVDDEVYPPGRNLVIDVPIFISQGTNTQTFTRYLPRWAITREVAIDVLEDGRFIPNLAAEIDLQSSTGPVNSLPQSNNTNIRYTRIALRSEYELNVLKVIGTNRPTKAEFIADDSLFSLGQMSVELHPLAKMPTDWRAYQRFDVIILSPELITKLVLQPDAFAAVRHWLMMGGTVLVTGGTETKTILANLGISDVPEKTLQEQVTEIVADLSPFWSQSQANTKGVLASIKDELADPAMRGVEIGFQQTLGDPSISLEDSLVQYRMKLDSLRQAQARTPDEWADRIWTRSIAAGLVIGVPTEQSIEEPDLSVVAKLISFRRSPMLRRGVDPMIGDSRFRDWLIPGVAQPPVYTFIGLLTVFVILVGPIAYRQTARYQRSHLMFLIAPVLAIITTTMMFAYGIVSDGFGTAARIRQLTLVDGVSATGVERVRSTYFAGVRPADGLRFGGADEVMAYPESDRVAWGDHSSQTPKAIGSVTVEENNQRFDSSFLPSRSQTQFVVHRPVPKIGSLRVNVVDDSVTVINQFSFPLRRMVIRPSAKQYFMVDLINPGSTSKATPIDGKDLSKKLGGLYNDFRPILSTTNESRKFQNSGKTSDLLREVMQEIAPRNAAYDGVFEFALRDHLQTRLEIPVGHFVALSDVSDDVIAVANTEQVGCVRYIMGTFVTQETTSQEKP</sequence>
<dbReference type="Proteomes" id="UP000322699">
    <property type="component" value="Unassembled WGS sequence"/>
</dbReference>
<feature type="transmembrane region" description="Helical" evidence="1">
    <location>
        <begin position="461"/>
        <end position="480"/>
    </location>
</feature>
<dbReference type="OrthoDB" id="269524at2"/>
<gene>
    <name evidence="3" type="ORF">LF1_45970</name>
</gene>
<keyword evidence="1" id="KW-1133">Transmembrane helix</keyword>
<evidence type="ECO:0000256" key="1">
    <source>
        <dbReference type="SAM" id="Phobius"/>
    </source>
</evidence>
<accession>A0A5B1CNB1</accession>
<evidence type="ECO:0000256" key="2">
    <source>
        <dbReference type="SAM" id="SignalP"/>
    </source>
</evidence>